<dbReference type="AlphaFoldDB" id="A0A1F5GEX8"/>
<keyword evidence="6" id="KW-0067">ATP-binding</keyword>
<dbReference type="Proteomes" id="UP000177124">
    <property type="component" value="Unassembled WGS sequence"/>
</dbReference>
<accession>A0A1F5GEX8</accession>
<gene>
    <name evidence="9" type="ORF">A3D07_00815</name>
</gene>
<keyword evidence="2" id="KW-0285">Flavoprotein</keyword>
<dbReference type="SMART" id="SM00904">
    <property type="entry name" value="Flavokinase"/>
    <property type="match status" value="1"/>
</dbReference>
<sequence length="146" mass="16277">MKRILPSKKIIKARVIKGAGRGKKIKVPTINFDPSSAHGLKEGIYVCRVIIPSTGSTNSLQVSSGLVAKPYWGVLHFGPRPVFGEEDRSLEVHLFDFIDGTETKIADIEIYDLIRKVANFKDKDALVARINKDISFARRKILSLET</sequence>
<dbReference type="Gene3D" id="2.40.30.30">
    <property type="entry name" value="Riboflavin kinase-like"/>
    <property type="match status" value="1"/>
</dbReference>
<dbReference type="InterPro" id="IPR023465">
    <property type="entry name" value="Riboflavin_kinase_dom_sf"/>
</dbReference>
<dbReference type="GO" id="GO:0008531">
    <property type="term" value="F:riboflavin kinase activity"/>
    <property type="evidence" value="ECO:0007669"/>
    <property type="project" value="UniProtKB-EC"/>
</dbReference>
<comment type="caution">
    <text evidence="9">The sequence shown here is derived from an EMBL/GenBank/DDBJ whole genome shotgun (WGS) entry which is preliminary data.</text>
</comment>
<dbReference type="SUPFAM" id="SSF82114">
    <property type="entry name" value="Riboflavin kinase-like"/>
    <property type="match status" value="1"/>
</dbReference>
<dbReference type="GO" id="GO:0005524">
    <property type="term" value="F:ATP binding"/>
    <property type="evidence" value="ECO:0007669"/>
    <property type="project" value="UniProtKB-KW"/>
</dbReference>
<reference evidence="9 10" key="1">
    <citation type="journal article" date="2016" name="Nat. Commun.">
        <title>Thousands of microbial genomes shed light on interconnected biogeochemical processes in an aquifer system.</title>
        <authorList>
            <person name="Anantharaman K."/>
            <person name="Brown C.T."/>
            <person name="Hug L.A."/>
            <person name="Sharon I."/>
            <person name="Castelle C.J."/>
            <person name="Probst A.J."/>
            <person name="Thomas B.C."/>
            <person name="Singh A."/>
            <person name="Wilkins M.J."/>
            <person name="Karaoz U."/>
            <person name="Brodie E.L."/>
            <person name="Williams K.H."/>
            <person name="Hubbard S.S."/>
            <person name="Banfield J.F."/>
        </authorList>
    </citation>
    <scope>NUCLEOTIDE SEQUENCE [LARGE SCALE GENOMIC DNA]</scope>
</reference>
<evidence type="ECO:0000256" key="7">
    <source>
        <dbReference type="ARBA" id="ARBA00047880"/>
    </source>
</evidence>
<evidence type="ECO:0000313" key="9">
    <source>
        <dbReference type="EMBL" id="OGD90377.1"/>
    </source>
</evidence>
<dbReference type="PANTHER" id="PTHR22749:SF6">
    <property type="entry name" value="RIBOFLAVIN KINASE"/>
    <property type="match status" value="1"/>
</dbReference>
<protein>
    <recommendedName>
        <fullName evidence="1">riboflavin kinase</fullName>
        <ecNumber evidence="1">2.7.1.26</ecNumber>
    </recommendedName>
</protein>
<dbReference type="InterPro" id="IPR023468">
    <property type="entry name" value="Riboflavin_kinase"/>
</dbReference>
<keyword evidence="4" id="KW-0808">Transferase</keyword>
<proteinExistence type="predicted"/>
<dbReference type="EC" id="2.7.1.26" evidence="1"/>
<dbReference type="EMBL" id="MFBF01000046">
    <property type="protein sequence ID" value="OGD90377.1"/>
    <property type="molecule type" value="Genomic_DNA"/>
</dbReference>
<name>A0A1F5GEX8_9BACT</name>
<feature type="domain" description="Riboflavin kinase" evidence="8">
    <location>
        <begin position="4"/>
        <end position="142"/>
    </location>
</feature>
<dbReference type="PANTHER" id="PTHR22749">
    <property type="entry name" value="RIBOFLAVIN KINASE/FMN ADENYLYLTRANSFERASE"/>
    <property type="match status" value="1"/>
</dbReference>
<keyword evidence="3" id="KW-0288">FMN</keyword>
<evidence type="ECO:0000256" key="1">
    <source>
        <dbReference type="ARBA" id="ARBA00012105"/>
    </source>
</evidence>
<evidence type="ECO:0000256" key="6">
    <source>
        <dbReference type="ARBA" id="ARBA00022840"/>
    </source>
</evidence>
<dbReference type="GO" id="GO:0009398">
    <property type="term" value="P:FMN biosynthetic process"/>
    <property type="evidence" value="ECO:0007669"/>
    <property type="project" value="TreeGrafter"/>
</dbReference>
<dbReference type="Pfam" id="PF01687">
    <property type="entry name" value="Flavokinase"/>
    <property type="match status" value="1"/>
</dbReference>
<evidence type="ECO:0000256" key="3">
    <source>
        <dbReference type="ARBA" id="ARBA00022643"/>
    </source>
</evidence>
<evidence type="ECO:0000256" key="4">
    <source>
        <dbReference type="ARBA" id="ARBA00022679"/>
    </source>
</evidence>
<evidence type="ECO:0000259" key="8">
    <source>
        <dbReference type="SMART" id="SM00904"/>
    </source>
</evidence>
<keyword evidence="5" id="KW-0547">Nucleotide-binding</keyword>
<comment type="catalytic activity">
    <reaction evidence="7">
        <text>riboflavin + ATP = FMN + ADP + H(+)</text>
        <dbReference type="Rhea" id="RHEA:14357"/>
        <dbReference type="ChEBI" id="CHEBI:15378"/>
        <dbReference type="ChEBI" id="CHEBI:30616"/>
        <dbReference type="ChEBI" id="CHEBI:57986"/>
        <dbReference type="ChEBI" id="CHEBI:58210"/>
        <dbReference type="ChEBI" id="CHEBI:456216"/>
        <dbReference type="EC" id="2.7.1.26"/>
    </reaction>
</comment>
<evidence type="ECO:0000256" key="2">
    <source>
        <dbReference type="ARBA" id="ARBA00022630"/>
    </source>
</evidence>
<evidence type="ECO:0000256" key="5">
    <source>
        <dbReference type="ARBA" id="ARBA00022741"/>
    </source>
</evidence>
<dbReference type="GO" id="GO:0009231">
    <property type="term" value="P:riboflavin biosynthetic process"/>
    <property type="evidence" value="ECO:0007669"/>
    <property type="project" value="InterPro"/>
</dbReference>
<dbReference type="STRING" id="1797716.A3D07_00815"/>
<organism evidence="9 10">
    <name type="scientific">Candidatus Curtissbacteria bacterium RIFCSPHIGHO2_02_FULL_42_15</name>
    <dbReference type="NCBI Taxonomy" id="1797716"/>
    <lineage>
        <taxon>Bacteria</taxon>
        <taxon>Candidatus Curtissiibacteriota</taxon>
    </lineage>
</organism>
<dbReference type="InterPro" id="IPR015865">
    <property type="entry name" value="Riboflavin_kinase_bac/euk"/>
</dbReference>
<evidence type="ECO:0000313" key="10">
    <source>
        <dbReference type="Proteomes" id="UP000177124"/>
    </source>
</evidence>